<sequence>MHNETNHRRKTRCRTFDRVREVSSAFPDENNKDGGEPHKKDPWRVTPLDPPPTPPYQSCAVREKEVWWCGEPNATCRNTMQLHLEN</sequence>
<organism evidence="2 3">
    <name type="scientific">Trifolium subterraneum</name>
    <name type="common">Subterranean clover</name>
    <dbReference type="NCBI Taxonomy" id="3900"/>
    <lineage>
        <taxon>Eukaryota</taxon>
        <taxon>Viridiplantae</taxon>
        <taxon>Streptophyta</taxon>
        <taxon>Embryophyta</taxon>
        <taxon>Tracheophyta</taxon>
        <taxon>Spermatophyta</taxon>
        <taxon>Magnoliopsida</taxon>
        <taxon>eudicotyledons</taxon>
        <taxon>Gunneridae</taxon>
        <taxon>Pentapetalae</taxon>
        <taxon>rosids</taxon>
        <taxon>fabids</taxon>
        <taxon>Fabales</taxon>
        <taxon>Fabaceae</taxon>
        <taxon>Papilionoideae</taxon>
        <taxon>50 kb inversion clade</taxon>
        <taxon>NPAAA clade</taxon>
        <taxon>Hologalegina</taxon>
        <taxon>IRL clade</taxon>
        <taxon>Trifolieae</taxon>
        <taxon>Trifolium</taxon>
    </lineage>
</organism>
<dbReference type="AlphaFoldDB" id="A0A2Z6MTF6"/>
<reference evidence="3" key="1">
    <citation type="journal article" date="2017" name="Front. Plant Sci.">
        <title>Climate Clever Clovers: New Paradigm to Reduce the Environmental Footprint of Ruminants by Breeding Low Methanogenic Forages Utilizing Haplotype Variation.</title>
        <authorList>
            <person name="Kaur P."/>
            <person name="Appels R."/>
            <person name="Bayer P.E."/>
            <person name="Keeble-Gagnere G."/>
            <person name="Wang J."/>
            <person name="Hirakawa H."/>
            <person name="Shirasawa K."/>
            <person name="Vercoe P."/>
            <person name="Stefanova K."/>
            <person name="Durmic Z."/>
            <person name="Nichols P."/>
            <person name="Revell C."/>
            <person name="Isobe S.N."/>
            <person name="Edwards D."/>
            <person name="Erskine W."/>
        </authorList>
    </citation>
    <scope>NUCLEOTIDE SEQUENCE [LARGE SCALE GENOMIC DNA]</scope>
    <source>
        <strain evidence="3">cv. Daliak</strain>
    </source>
</reference>
<keyword evidence="3" id="KW-1185">Reference proteome</keyword>
<dbReference type="Proteomes" id="UP000242715">
    <property type="component" value="Unassembled WGS sequence"/>
</dbReference>
<evidence type="ECO:0000256" key="1">
    <source>
        <dbReference type="SAM" id="MobiDB-lite"/>
    </source>
</evidence>
<proteinExistence type="predicted"/>
<accession>A0A2Z6MTF6</accession>
<name>A0A2Z6MTF6_TRISU</name>
<evidence type="ECO:0000313" key="3">
    <source>
        <dbReference type="Proteomes" id="UP000242715"/>
    </source>
</evidence>
<protein>
    <submittedName>
        <fullName evidence="2">Uncharacterized protein</fullName>
    </submittedName>
</protein>
<evidence type="ECO:0000313" key="2">
    <source>
        <dbReference type="EMBL" id="GAU35396.1"/>
    </source>
</evidence>
<gene>
    <name evidence="2" type="ORF">TSUD_160470</name>
</gene>
<feature type="region of interest" description="Disordered" evidence="1">
    <location>
        <begin position="1"/>
        <end position="57"/>
    </location>
</feature>
<feature type="compositionally biased region" description="Basic and acidic residues" evidence="1">
    <location>
        <begin position="29"/>
        <end position="43"/>
    </location>
</feature>
<dbReference type="EMBL" id="DF973589">
    <property type="protein sequence ID" value="GAU35396.1"/>
    <property type="molecule type" value="Genomic_DNA"/>
</dbReference>